<proteinExistence type="predicted"/>
<reference evidence="1 2" key="1">
    <citation type="journal article" date="2017" name="Curr. Biol.">
        <title>The Evolution of Venom by Co-option of Single-Copy Genes.</title>
        <authorList>
            <person name="Martinson E.O."/>
            <person name="Mrinalini"/>
            <person name="Kelkar Y.D."/>
            <person name="Chang C.H."/>
            <person name="Werren J.H."/>
        </authorList>
    </citation>
    <scope>NUCLEOTIDE SEQUENCE [LARGE SCALE GENOMIC DNA]</scope>
    <source>
        <strain evidence="1 2">Alberta</strain>
        <tissue evidence="1">Whole body</tissue>
    </source>
</reference>
<gene>
    <name evidence="1" type="ORF">TSAR_000467</name>
</gene>
<accession>A0A232F9W2</accession>
<dbReference type="AlphaFoldDB" id="A0A232F9W2"/>
<evidence type="ECO:0000313" key="2">
    <source>
        <dbReference type="Proteomes" id="UP000215335"/>
    </source>
</evidence>
<organism evidence="1 2">
    <name type="scientific">Trichomalopsis sarcophagae</name>
    <dbReference type="NCBI Taxonomy" id="543379"/>
    <lineage>
        <taxon>Eukaryota</taxon>
        <taxon>Metazoa</taxon>
        <taxon>Ecdysozoa</taxon>
        <taxon>Arthropoda</taxon>
        <taxon>Hexapoda</taxon>
        <taxon>Insecta</taxon>
        <taxon>Pterygota</taxon>
        <taxon>Neoptera</taxon>
        <taxon>Endopterygota</taxon>
        <taxon>Hymenoptera</taxon>
        <taxon>Apocrita</taxon>
        <taxon>Proctotrupomorpha</taxon>
        <taxon>Chalcidoidea</taxon>
        <taxon>Pteromalidae</taxon>
        <taxon>Pteromalinae</taxon>
        <taxon>Trichomalopsis</taxon>
    </lineage>
</organism>
<name>A0A232F9W2_9HYME</name>
<dbReference type="Proteomes" id="UP000215335">
    <property type="component" value="Unassembled WGS sequence"/>
</dbReference>
<comment type="caution">
    <text evidence="1">The sequence shown here is derived from an EMBL/GenBank/DDBJ whole genome shotgun (WGS) entry which is preliminary data.</text>
</comment>
<keyword evidence="2" id="KW-1185">Reference proteome</keyword>
<protein>
    <submittedName>
        <fullName evidence="1">Uncharacterized protein</fullName>
    </submittedName>
</protein>
<evidence type="ECO:0000313" key="1">
    <source>
        <dbReference type="EMBL" id="OXU27641.1"/>
    </source>
</evidence>
<dbReference type="EMBL" id="NNAY01000565">
    <property type="protein sequence ID" value="OXU27641.1"/>
    <property type="molecule type" value="Genomic_DNA"/>
</dbReference>
<sequence>MFEKGFMRIVSSDSSGAVRMLRCSGSQAGSRRAVCPSHYAENHFPRAHRSLRLVSHL</sequence>